<evidence type="ECO:0000313" key="2">
    <source>
        <dbReference type="EMBL" id="CEK10755.1"/>
    </source>
</evidence>
<gene>
    <name evidence="2" type="ORF">LHA_1716</name>
</gene>
<keyword evidence="1" id="KW-0175">Coiled coil</keyword>
<reference evidence="3" key="1">
    <citation type="submission" date="2014-09" db="EMBL/GenBank/DDBJ databases">
        <authorList>
            <person name="Gomez-Valero L."/>
        </authorList>
    </citation>
    <scope>NUCLEOTIDE SEQUENCE [LARGE SCALE GENOMIC DNA]</scope>
    <source>
        <strain evidence="3">ATCC35250</strain>
    </source>
</reference>
<feature type="coiled-coil region" evidence="1">
    <location>
        <begin position="210"/>
        <end position="237"/>
    </location>
</feature>
<dbReference type="STRING" id="449.LHA_1716"/>
<dbReference type="KEGG" id="lha:LHA_1716"/>
<evidence type="ECO:0000256" key="1">
    <source>
        <dbReference type="SAM" id="Coils"/>
    </source>
</evidence>
<dbReference type="OrthoDB" id="5647542at2"/>
<accession>A0A0A8UPF3</accession>
<protein>
    <submittedName>
        <fullName evidence="2">Uncharacterized protein</fullName>
    </submittedName>
</protein>
<dbReference type="RefSeq" id="WP_045106069.1">
    <property type="nucleotide sequence ID" value="NZ_LN681225.1"/>
</dbReference>
<dbReference type="Proteomes" id="UP000032803">
    <property type="component" value="Chromosome I"/>
</dbReference>
<keyword evidence="3" id="KW-1185">Reference proteome</keyword>
<organism evidence="2 3">
    <name type="scientific">Legionella hackeliae</name>
    <dbReference type="NCBI Taxonomy" id="449"/>
    <lineage>
        <taxon>Bacteria</taxon>
        <taxon>Pseudomonadati</taxon>
        <taxon>Pseudomonadota</taxon>
        <taxon>Gammaproteobacteria</taxon>
        <taxon>Legionellales</taxon>
        <taxon>Legionellaceae</taxon>
        <taxon>Legionella</taxon>
    </lineage>
</organism>
<dbReference type="EMBL" id="LN681225">
    <property type="protein sequence ID" value="CEK10755.1"/>
    <property type="molecule type" value="Genomic_DNA"/>
</dbReference>
<evidence type="ECO:0000313" key="3">
    <source>
        <dbReference type="Proteomes" id="UP000032803"/>
    </source>
</evidence>
<dbReference type="AlphaFoldDB" id="A0A0A8UPF3"/>
<sequence>MKGAESITPQIAVVLPNVEYHKPPFGHLHQLDKIGISNIYILLNEDEFQKANTDKSILFDNTEPKTIIEHYQSQSSRLKIRVVNTGGATMEEEKLHFYLENTQDQYLLNLFVCKESIPLVNKELSATPPIVETTDYTFIPFFKSTDRKMMPLFDAPCSSAKAIELLQRDSNPCLCYQQSNFDVLHYQWLFNIFVELIAFELNSTKNTASSQELSKLIKNYNKNIIALEKAEESFEKTHKEAYRTLDEPGAILRWQHVRNVTARETLDNNFPKLISQLISLYGEVLAPQNSYTPPK</sequence>
<proteinExistence type="predicted"/>
<name>A0A0A8UPF3_LEGHA</name>
<dbReference type="PATRIC" id="fig|449.7.peg.3330"/>
<dbReference type="HOGENOM" id="CLU_989692_0_0_6"/>